<sequence>MKTEYNCKAAKFDLSQLPIITLTVTKEEPNVSDIAEYRQLKNKIFTLLDMEVVMVVDVSTLKWLSAESRVAFGLSLRETESKFDHILKKSFIVIPNVVGKVIVQGVNIIARPKIPQDICRTMGSALRKAEAYCDVFLAKERKVI</sequence>
<evidence type="ECO:0000313" key="1">
    <source>
        <dbReference type="EMBL" id="NLR93738.1"/>
    </source>
</evidence>
<protein>
    <submittedName>
        <fullName evidence="1">Uncharacterized protein</fullName>
    </submittedName>
</protein>
<dbReference type="Proteomes" id="UP000585050">
    <property type="component" value="Unassembled WGS sequence"/>
</dbReference>
<gene>
    <name evidence="1" type="ORF">HGP29_21235</name>
</gene>
<proteinExistence type="predicted"/>
<comment type="caution">
    <text evidence="1">The sequence shown here is derived from an EMBL/GenBank/DDBJ whole genome shotgun (WGS) entry which is preliminary data.</text>
</comment>
<organism evidence="1 2">
    <name type="scientific">Flammeovirga agarivorans</name>
    <dbReference type="NCBI Taxonomy" id="2726742"/>
    <lineage>
        <taxon>Bacteria</taxon>
        <taxon>Pseudomonadati</taxon>
        <taxon>Bacteroidota</taxon>
        <taxon>Cytophagia</taxon>
        <taxon>Cytophagales</taxon>
        <taxon>Flammeovirgaceae</taxon>
        <taxon>Flammeovirga</taxon>
    </lineage>
</organism>
<name>A0A7X8XY36_9BACT</name>
<reference evidence="1 2" key="1">
    <citation type="submission" date="2020-04" db="EMBL/GenBank/DDBJ databases">
        <title>Flammeovirga sp. SR4, a novel species isolated from seawater.</title>
        <authorList>
            <person name="Wang X."/>
        </authorList>
    </citation>
    <scope>NUCLEOTIDE SEQUENCE [LARGE SCALE GENOMIC DNA]</scope>
    <source>
        <strain evidence="1 2">SR4</strain>
    </source>
</reference>
<keyword evidence="2" id="KW-1185">Reference proteome</keyword>
<dbReference type="EMBL" id="JABAIL010000007">
    <property type="protein sequence ID" value="NLR93738.1"/>
    <property type="molecule type" value="Genomic_DNA"/>
</dbReference>
<dbReference type="AlphaFoldDB" id="A0A7X8XY36"/>
<accession>A0A7X8XY36</accession>
<dbReference type="RefSeq" id="WP_168884446.1">
    <property type="nucleotide sequence ID" value="NZ_JABAIL010000007.1"/>
</dbReference>
<evidence type="ECO:0000313" key="2">
    <source>
        <dbReference type="Proteomes" id="UP000585050"/>
    </source>
</evidence>